<feature type="transmembrane region" description="Helical" evidence="2">
    <location>
        <begin position="379"/>
        <end position="401"/>
    </location>
</feature>
<comment type="caution">
    <text evidence="3">The sequence shown here is derived from an EMBL/GenBank/DDBJ whole genome shotgun (WGS) entry which is preliminary data.</text>
</comment>
<dbReference type="AlphaFoldDB" id="A0A5D3FFX0"/>
<proteinExistence type="predicted"/>
<feature type="transmembrane region" description="Helical" evidence="2">
    <location>
        <begin position="253"/>
        <end position="272"/>
    </location>
</feature>
<sequence length="675" mass="75990">MNGAAGHPFHNIAKDHSNVANQGIVNGDVHLYVTSDDAPPRERLEKARNCLAAGMATPARVWLRELFTSGADTSNEVLYYWILAIVSQRTLADLNEEEYGDLNNAFAYVHRNPTDTWSAAIEVIRRFIELRHRQETAEETDPADLEKARECFGGLMVERQVEIQFHLKRIETGATQDAVEEVEAEQVRVNRMRPSRRHRVWKYFEPVPEQPRARMPEEPRLTSVQVFLAVLGLPTLAFGFLLPLVKVFSQKPAFVLVLLIPIATGGALLGYFGPRCVPSRYVPFDTDSPLDRAFRASIRDTVDRIFTDTGRPAGGYRLVWIARTRRIRSLLAKELARLYAVPRIRPGGIDWLIRWHAEQTFQRWRAGDLRERDRSVTDILGVVLGAVAGGLGTLVLLGAAVLVMKAAVLLVLLMLPGGAALTAGSRLDVYLLRLRRLPAERDLAQRRWNAEYQEYVRWAGVLSDRPTDVEMADWLNYDEIHLMTMVRKQYRLANVDVIEYAVLTEPAPGARRARVRRGPWRYSAYIVWLYLLTEAGVRQVTVQLDFATGVASNQERTTFRYDAIASAGIQEIGIGFADGRREVLPLDGRLLVSKNFTLALLNGQNFHVGIESLSEARGEQDDVDWLVHLSLDGTVADSALRLLEEVAAEGGERVSQSRRRRGFPPFAGPDKERDA</sequence>
<feature type="transmembrane region" description="Helical" evidence="2">
    <location>
        <begin position="407"/>
        <end position="427"/>
    </location>
</feature>
<keyword evidence="2" id="KW-0472">Membrane</keyword>
<dbReference type="Proteomes" id="UP000323505">
    <property type="component" value="Unassembled WGS sequence"/>
</dbReference>
<feature type="transmembrane region" description="Helical" evidence="2">
    <location>
        <begin position="221"/>
        <end position="241"/>
    </location>
</feature>
<protein>
    <submittedName>
        <fullName evidence="3">Uncharacterized protein</fullName>
    </submittedName>
</protein>
<keyword evidence="2" id="KW-0812">Transmembrane</keyword>
<evidence type="ECO:0000313" key="4">
    <source>
        <dbReference type="Proteomes" id="UP000323505"/>
    </source>
</evidence>
<keyword evidence="4" id="KW-1185">Reference proteome</keyword>
<organism evidence="3 4">
    <name type="scientific">Actinomadura decatromicini</name>
    <dbReference type="NCBI Taxonomy" id="2604572"/>
    <lineage>
        <taxon>Bacteria</taxon>
        <taxon>Bacillati</taxon>
        <taxon>Actinomycetota</taxon>
        <taxon>Actinomycetes</taxon>
        <taxon>Streptosporangiales</taxon>
        <taxon>Thermomonosporaceae</taxon>
        <taxon>Actinomadura</taxon>
    </lineage>
</organism>
<gene>
    <name evidence="3" type="ORF">FXF68_24540</name>
</gene>
<dbReference type="RefSeq" id="WP_148763057.1">
    <property type="nucleotide sequence ID" value="NZ_VSRQ01000005.1"/>
</dbReference>
<reference evidence="3 4" key="1">
    <citation type="submission" date="2019-08" db="EMBL/GenBank/DDBJ databases">
        <title>Actinomadura sp. nov. CYP1-5 isolated from mountain soil.</title>
        <authorList>
            <person name="Songsumanus A."/>
            <person name="Kuncharoen N."/>
            <person name="Kudo T."/>
            <person name="Yuki M."/>
            <person name="Igarashi Y."/>
            <person name="Tanasupawat S."/>
        </authorList>
    </citation>
    <scope>NUCLEOTIDE SEQUENCE [LARGE SCALE GENOMIC DNA]</scope>
    <source>
        <strain evidence="3 4">CYP1-5</strain>
    </source>
</reference>
<feature type="region of interest" description="Disordered" evidence="1">
    <location>
        <begin position="649"/>
        <end position="675"/>
    </location>
</feature>
<name>A0A5D3FFX0_9ACTN</name>
<evidence type="ECO:0000313" key="3">
    <source>
        <dbReference type="EMBL" id="TYK46989.1"/>
    </source>
</evidence>
<dbReference type="EMBL" id="VSRQ01000005">
    <property type="protein sequence ID" value="TYK46989.1"/>
    <property type="molecule type" value="Genomic_DNA"/>
</dbReference>
<evidence type="ECO:0000256" key="1">
    <source>
        <dbReference type="SAM" id="MobiDB-lite"/>
    </source>
</evidence>
<accession>A0A5D3FFX0</accession>
<evidence type="ECO:0000256" key="2">
    <source>
        <dbReference type="SAM" id="Phobius"/>
    </source>
</evidence>
<keyword evidence="2" id="KW-1133">Transmembrane helix</keyword>